<sequence length="312" mass="34688">MSRVLKVSVDEFIEIAKALSNESRLDIFKQIQKADMNVNEIADMFGLPSSTATVNIKKLEEANLIKTELMPGVRGFQKVCSSQFDQLVVELKPGGSPAEEAARYVHMPIGLYSECEVRPTCGLVSDKSIIGYLDDPRSFYEPDKAGAQLLWFRQGYVQYQIPNKVPYDARLTGLEISMELCSEAPLYNANWPSDITVSINGVELGTYLSPGDFGGEPGLLNPPWWDLRNTQYGLLKKWKVDENGSYIDGRRLSDVTVDQLGIHDSPAFALRIGVLPDAANIGGLNLFGSKFGNYEQDLLVRFDYKPHKSGHS</sequence>
<organism evidence="3 4">
    <name type="scientific">Paenibacillus oceani</name>
    <dbReference type="NCBI Taxonomy" id="2772510"/>
    <lineage>
        <taxon>Bacteria</taxon>
        <taxon>Bacillati</taxon>
        <taxon>Bacillota</taxon>
        <taxon>Bacilli</taxon>
        <taxon>Bacillales</taxon>
        <taxon>Paenibacillaceae</taxon>
        <taxon>Paenibacillus</taxon>
    </lineage>
</organism>
<name>A0A927C540_9BACL</name>
<keyword evidence="1" id="KW-0238">DNA-binding</keyword>
<protein>
    <submittedName>
        <fullName evidence="3">Helix-turn-helix domain-containing protein</fullName>
    </submittedName>
</protein>
<dbReference type="InterPro" id="IPR036388">
    <property type="entry name" value="WH-like_DNA-bd_sf"/>
</dbReference>
<evidence type="ECO:0000313" key="4">
    <source>
        <dbReference type="Proteomes" id="UP000639396"/>
    </source>
</evidence>
<accession>A0A927C540</accession>
<gene>
    <name evidence="3" type="ORF">IDH45_05440</name>
</gene>
<reference evidence="3" key="1">
    <citation type="submission" date="2020-09" db="EMBL/GenBank/DDBJ databases">
        <title>A novel bacterium of genus Paenibacillus, isolated from South China Sea.</title>
        <authorList>
            <person name="Huang H."/>
            <person name="Mo K."/>
            <person name="Hu Y."/>
        </authorList>
    </citation>
    <scope>NUCLEOTIDE SEQUENCE</scope>
    <source>
        <strain evidence="3">IB182363</strain>
    </source>
</reference>
<dbReference type="InterPro" id="IPR036390">
    <property type="entry name" value="WH_DNA-bd_sf"/>
</dbReference>
<dbReference type="Proteomes" id="UP000639396">
    <property type="component" value="Unassembled WGS sequence"/>
</dbReference>
<dbReference type="CDD" id="cd00090">
    <property type="entry name" value="HTH_ARSR"/>
    <property type="match status" value="1"/>
</dbReference>
<dbReference type="AlphaFoldDB" id="A0A927C540"/>
<dbReference type="Gene3D" id="1.10.10.10">
    <property type="entry name" value="Winged helix-like DNA-binding domain superfamily/Winged helix DNA-binding domain"/>
    <property type="match status" value="1"/>
</dbReference>
<comment type="caution">
    <text evidence="3">The sequence shown here is derived from an EMBL/GenBank/DDBJ whole genome shotgun (WGS) entry which is preliminary data.</text>
</comment>
<dbReference type="RefSeq" id="WP_190925470.1">
    <property type="nucleotide sequence ID" value="NZ_JACXJA010000006.1"/>
</dbReference>
<dbReference type="InterPro" id="IPR001845">
    <property type="entry name" value="HTH_ArsR_DNA-bd_dom"/>
</dbReference>
<keyword evidence="4" id="KW-1185">Reference proteome</keyword>
<feature type="domain" description="HTH arsR-type" evidence="2">
    <location>
        <begin position="14"/>
        <end position="93"/>
    </location>
</feature>
<dbReference type="GO" id="GO:0003700">
    <property type="term" value="F:DNA-binding transcription factor activity"/>
    <property type="evidence" value="ECO:0007669"/>
    <property type="project" value="InterPro"/>
</dbReference>
<dbReference type="SUPFAM" id="SSF46785">
    <property type="entry name" value="Winged helix' DNA-binding domain"/>
    <property type="match status" value="1"/>
</dbReference>
<evidence type="ECO:0000313" key="3">
    <source>
        <dbReference type="EMBL" id="MBD2861435.1"/>
    </source>
</evidence>
<evidence type="ECO:0000259" key="2">
    <source>
        <dbReference type="SMART" id="SM00418"/>
    </source>
</evidence>
<evidence type="ECO:0000256" key="1">
    <source>
        <dbReference type="ARBA" id="ARBA00023125"/>
    </source>
</evidence>
<proteinExistence type="predicted"/>
<dbReference type="Pfam" id="PF12840">
    <property type="entry name" value="HTH_20"/>
    <property type="match status" value="1"/>
</dbReference>
<dbReference type="EMBL" id="JACXJA010000006">
    <property type="protein sequence ID" value="MBD2861435.1"/>
    <property type="molecule type" value="Genomic_DNA"/>
</dbReference>
<dbReference type="InterPro" id="IPR011991">
    <property type="entry name" value="ArsR-like_HTH"/>
</dbReference>
<dbReference type="GO" id="GO:0003677">
    <property type="term" value="F:DNA binding"/>
    <property type="evidence" value="ECO:0007669"/>
    <property type="project" value="UniProtKB-KW"/>
</dbReference>
<dbReference type="SMART" id="SM00418">
    <property type="entry name" value="HTH_ARSR"/>
    <property type="match status" value="1"/>
</dbReference>